<organism evidence="1 2">
    <name type="scientific">Methylorubrum aminovorans</name>
    <dbReference type="NCBI Taxonomy" id="269069"/>
    <lineage>
        <taxon>Bacteria</taxon>
        <taxon>Pseudomonadati</taxon>
        <taxon>Pseudomonadota</taxon>
        <taxon>Alphaproteobacteria</taxon>
        <taxon>Hyphomicrobiales</taxon>
        <taxon>Methylobacteriaceae</taxon>
        <taxon>Methylorubrum</taxon>
    </lineage>
</organism>
<comment type="caution">
    <text evidence="1">The sequence shown here is derived from an EMBL/GenBank/DDBJ whole genome shotgun (WGS) entry which is preliminary data.</text>
</comment>
<proteinExistence type="predicted"/>
<gene>
    <name evidence="1" type="ORF">LNAOJCKE_1500</name>
</gene>
<reference evidence="1" key="1">
    <citation type="journal article" date="2021" name="Front. Microbiol.">
        <title>Comprehensive Comparative Genomics and Phenotyping of Methylobacterium Species.</title>
        <authorList>
            <person name="Alessa O."/>
            <person name="Ogura Y."/>
            <person name="Fujitani Y."/>
            <person name="Takami H."/>
            <person name="Hayashi T."/>
            <person name="Sahin N."/>
            <person name="Tani A."/>
        </authorList>
    </citation>
    <scope>NUCLEOTIDE SEQUENCE</scope>
    <source>
        <strain evidence="1">NBRC 15686</strain>
    </source>
</reference>
<sequence length="31" mass="3131">MKKAGAPASAFFVVAGYSAACRVVSRNGWAG</sequence>
<keyword evidence="2" id="KW-1185">Reference proteome</keyword>
<protein>
    <recommendedName>
        <fullName evidence="3">Lipoprotein</fullName>
    </recommendedName>
</protein>
<reference evidence="1" key="2">
    <citation type="submission" date="2021-08" db="EMBL/GenBank/DDBJ databases">
        <authorList>
            <person name="Tani A."/>
            <person name="Ola A."/>
            <person name="Ogura Y."/>
            <person name="Katsura K."/>
            <person name="Hayashi T."/>
        </authorList>
    </citation>
    <scope>NUCLEOTIDE SEQUENCE</scope>
    <source>
        <strain evidence="1">NBRC 15686</strain>
    </source>
</reference>
<accession>A0ABQ4UCU1</accession>
<evidence type="ECO:0000313" key="1">
    <source>
        <dbReference type="EMBL" id="GJE64298.1"/>
    </source>
</evidence>
<name>A0ABQ4UCU1_9HYPH</name>
<dbReference type="Proteomes" id="UP001055039">
    <property type="component" value="Unassembled WGS sequence"/>
</dbReference>
<evidence type="ECO:0000313" key="2">
    <source>
        <dbReference type="Proteomes" id="UP001055039"/>
    </source>
</evidence>
<evidence type="ECO:0008006" key="3">
    <source>
        <dbReference type="Google" id="ProtNLM"/>
    </source>
</evidence>
<dbReference type="EMBL" id="BPRC01000003">
    <property type="protein sequence ID" value="GJE64298.1"/>
    <property type="molecule type" value="Genomic_DNA"/>
</dbReference>